<proteinExistence type="predicted"/>
<reference evidence="1 2" key="1">
    <citation type="submission" date="2020-02" db="EMBL/GenBank/DDBJ databases">
        <authorList>
            <person name="Chen W.-M."/>
        </authorList>
    </citation>
    <scope>NUCLEOTIDE SEQUENCE [LARGE SCALE GENOMIC DNA]</scope>
    <source>
        <strain evidence="1 2">KDG-16</strain>
    </source>
</reference>
<evidence type="ECO:0000313" key="1">
    <source>
        <dbReference type="EMBL" id="NHM02829.1"/>
    </source>
</evidence>
<accession>A0ABX0I6M1</accession>
<dbReference type="RefSeq" id="WP_166077966.1">
    <property type="nucleotide sequence ID" value="NZ_JAAJBT010000008.1"/>
</dbReference>
<dbReference type="EMBL" id="JAAJBT010000008">
    <property type="protein sequence ID" value="NHM02829.1"/>
    <property type="molecule type" value="Genomic_DNA"/>
</dbReference>
<dbReference type="Proteomes" id="UP000800984">
    <property type="component" value="Unassembled WGS sequence"/>
</dbReference>
<evidence type="ECO:0000313" key="2">
    <source>
        <dbReference type="Proteomes" id="UP000800984"/>
    </source>
</evidence>
<protein>
    <submittedName>
        <fullName evidence="1">Uncharacterized protein</fullName>
    </submittedName>
</protein>
<sequence>MKILFIIFTSFFVTSFTLENNIGKYEYRRNNFIESIELLKNQKFNYERSEGFSNYKITGSYFVSGDSLILNSSPQKDKIIVREKNTGKFENKTFKVSDKKGNLIVFHLYLTLIDNSKIVIKDSFEKVKFKSAPIKSFHIVNTMGLKSPEYILEGKHTNFFEVQFENMRVFDNENWYLIENKIQPKGLDGENQKYYLTKK</sequence>
<gene>
    <name evidence="1" type="ORF">G4D72_12000</name>
</gene>
<keyword evidence="2" id="KW-1185">Reference proteome</keyword>
<organism evidence="1 2">
    <name type="scientific">Flavobacterium difficile</name>
    <dbReference type="NCBI Taxonomy" id="2709659"/>
    <lineage>
        <taxon>Bacteria</taxon>
        <taxon>Pseudomonadati</taxon>
        <taxon>Bacteroidota</taxon>
        <taxon>Flavobacteriia</taxon>
        <taxon>Flavobacteriales</taxon>
        <taxon>Flavobacteriaceae</taxon>
        <taxon>Flavobacterium</taxon>
    </lineage>
</organism>
<comment type="caution">
    <text evidence="1">The sequence shown here is derived from an EMBL/GenBank/DDBJ whole genome shotgun (WGS) entry which is preliminary data.</text>
</comment>
<name>A0ABX0I6M1_9FLAO</name>